<dbReference type="CDD" id="cd00140">
    <property type="entry name" value="beta_clamp"/>
    <property type="match status" value="1"/>
</dbReference>
<dbReference type="InterPro" id="IPR022637">
    <property type="entry name" value="DNA_polIII_beta_cen"/>
</dbReference>
<comment type="subcellular location">
    <subcellularLocation>
        <location evidence="1 9">Cytoplasm</location>
    </subcellularLocation>
</comment>
<protein>
    <recommendedName>
        <fullName evidence="9">Beta sliding clamp</fullName>
    </recommendedName>
</protein>
<keyword evidence="8" id="KW-0238">DNA-binding</keyword>
<evidence type="ECO:0000256" key="5">
    <source>
        <dbReference type="ARBA" id="ARBA00022695"/>
    </source>
</evidence>
<dbReference type="Gene3D" id="3.70.10.10">
    <property type="match status" value="1"/>
</dbReference>
<proteinExistence type="inferred from homology"/>
<dbReference type="GO" id="GO:0006271">
    <property type="term" value="P:DNA strand elongation involved in DNA replication"/>
    <property type="evidence" value="ECO:0007669"/>
    <property type="project" value="TreeGrafter"/>
</dbReference>
<dbReference type="Proteomes" id="UP000053467">
    <property type="component" value="Unassembled WGS sequence"/>
</dbReference>
<reference evidence="14" key="1">
    <citation type="journal article" date="2015" name="MBio">
        <title>Genome-Resolved Metagenomic Analysis Reveals Roles for Candidate Phyla and Other Microbial Community Members in Biogeochemical Transformations in Oil Reservoirs.</title>
        <authorList>
            <person name="Hu P."/>
            <person name="Tom L."/>
            <person name="Singh A."/>
            <person name="Thomas B.C."/>
            <person name="Baker B.J."/>
            <person name="Piceno Y.M."/>
            <person name="Andersen G.L."/>
            <person name="Banfield J.F."/>
        </authorList>
    </citation>
    <scope>NUCLEOTIDE SEQUENCE [LARGE SCALE GENOMIC DNA]</scope>
</reference>
<evidence type="ECO:0000256" key="7">
    <source>
        <dbReference type="ARBA" id="ARBA00022932"/>
    </source>
</evidence>
<comment type="subunit">
    <text evidence="9">Forms a ring-shaped head-to-tail homodimer around DNA.</text>
</comment>
<dbReference type="SMART" id="SM00480">
    <property type="entry name" value="POL3Bc"/>
    <property type="match status" value="1"/>
</dbReference>
<dbReference type="GO" id="GO:0008408">
    <property type="term" value="F:3'-5' exonuclease activity"/>
    <property type="evidence" value="ECO:0007669"/>
    <property type="project" value="InterPro"/>
</dbReference>
<evidence type="ECO:0000256" key="6">
    <source>
        <dbReference type="ARBA" id="ARBA00022705"/>
    </source>
</evidence>
<feature type="domain" description="DNA polymerase III beta sliding clamp C-terminal" evidence="12">
    <location>
        <begin position="243"/>
        <end position="366"/>
    </location>
</feature>
<keyword evidence="5 9" id="KW-0548">Nucleotidyltransferase</keyword>
<dbReference type="NCBIfam" id="TIGR00663">
    <property type="entry name" value="dnan"/>
    <property type="match status" value="1"/>
</dbReference>
<gene>
    <name evidence="13" type="ORF">XE03_0789</name>
</gene>
<comment type="caution">
    <text evidence="13">The sequence shown here is derived from an EMBL/GenBank/DDBJ whole genome shotgun (WGS) entry which is preliminary data.</text>
</comment>
<organism evidence="13 14">
    <name type="scientific">candidate division TA06 bacterium 34_109</name>
    <dbReference type="NCBI Taxonomy" id="1635277"/>
    <lineage>
        <taxon>Bacteria</taxon>
        <taxon>Bacteria division TA06</taxon>
    </lineage>
</organism>
<dbReference type="Pfam" id="PF02768">
    <property type="entry name" value="DNA_pol3_beta_3"/>
    <property type="match status" value="1"/>
</dbReference>
<dbReference type="InterPro" id="IPR022634">
    <property type="entry name" value="DNA_polIII_beta_N"/>
</dbReference>
<dbReference type="Gene3D" id="3.10.150.10">
    <property type="entry name" value="DNA Polymerase III, subunit A, domain 2"/>
    <property type="match status" value="1"/>
</dbReference>
<evidence type="ECO:0000256" key="3">
    <source>
        <dbReference type="ARBA" id="ARBA00022490"/>
    </source>
</evidence>
<keyword evidence="4 9" id="KW-0808">Transferase</keyword>
<dbReference type="EMBL" id="LGGX01000005">
    <property type="protein sequence ID" value="KUK87391.1"/>
    <property type="molecule type" value="Genomic_DNA"/>
</dbReference>
<evidence type="ECO:0000259" key="11">
    <source>
        <dbReference type="Pfam" id="PF02767"/>
    </source>
</evidence>
<dbReference type="GO" id="GO:0009360">
    <property type="term" value="C:DNA polymerase III complex"/>
    <property type="evidence" value="ECO:0007669"/>
    <property type="project" value="InterPro"/>
</dbReference>
<dbReference type="InterPro" id="IPR022635">
    <property type="entry name" value="DNA_polIII_beta_C"/>
</dbReference>
<evidence type="ECO:0000256" key="2">
    <source>
        <dbReference type="ARBA" id="ARBA00010752"/>
    </source>
</evidence>
<dbReference type="AlphaFoldDB" id="A0A101I254"/>
<accession>A0A101I254</accession>
<name>A0A101I254_UNCT6</name>
<dbReference type="SUPFAM" id="SSF55979">
    <property type="entry name" value="DNA clamp"/>
    <property type="match status" value="3"/>
</dbReference>
<dbReference type="GO" id="GO:0003887">
    <property type="term" value="F:DNA-directed DNA polymerase activity"/>
    <property type="evidence" value="ECO:0007669"/>
    <property type="project" value="UniProtKB-UniRule"/>
</dbReference>
<dbReference type="PANTHER" id="PTHR30478">
    <property type="entry name" value="DNA POLYMERASE III SUBUNIT BETA"/>
    <property type="match status" value="1"/>
</dbReference>
<dbReference type="PATRIC" id="fig|1635277.3.peg.1881"/>
<evidence type="ECO:0000313" key="13">
    <source>
        <dbReference type="EMBL" id="KUK87391.1"/>
    </source>
</evidence>
<evidence type="ECO:0000313" key="14">
    <source>
        <dbReference type="Proteomes" id="UP000053467"/>
    </source>
</evidence>
<comment type="function">
    <text evidence="9">Confers DNA tethering and processivity to DNA polymerases and other proteins. Acts as a clamp, forming a ring around DNA (a reaction catalyzed by the clamp-loading complex) which diffuses in an ATP-independent manner freely and bidirectionally along dsDNA. Initially characterized for its ability to contact the catalytic subunit of DNA polymerase III (Pol III), a complex, multichain enzyme responsible for most of the replicative synthesis in bacteria; Pol III exhibits 3'-5' exonuclease proofreading activity. The beta chain is required for initiation of replication as well as for processivity of DNA replication.</text>
</comment>
<feature type="domain" description="DNA polymerase III beta sliding clamp N-terminal" evidence="10">
    <location>
        <begin position="1"/>
        <end position="115"/>
    </location>
</feature>
<keyword evidence="6 9" id="KW-0235">DNA replication</keyword>
<comment type="similarity">
    <text evidence="2 9">Belongs to the beta sliding clamp family.</text>
</comment>
<dbReference type="Pfam" id="PF02767">
    <property type="entry name" value="DNA_pol3_beta_2"/>
    <property type="match status" value="1"/>
</dbReference>
<keyword evidence="3 9" id="KW-0963">Cytoplasm</keyword>
<evidence type="ECO:0000256" key="9">
    <source>
        <dbReference type="PIRNR" id="PIRNR000804"/>
    </source>
</evidence>
<evidence type="ECO:0000256" key="4">
    <source>
        <dbReference type="ARBA" id="ARBA00022679"/>
    </source>
</evidence>
<dbReference type="InterPro" id="IPR046938">
    <property type="entry name" value="DNA_clamp_sf"/>
</dbReference>
<dbReference type="GO" id="GO:0003677">
    <property type="term" value="F:DNA binding"/>
    <property type="evidence" value="ECO:0007669"/>
    <property type="project" value="UniProtKB-UniRule"/>
</dbReference>
<dbReference type="GO" id="GO:0005737">
    <property type="term" value="C:cytoplasm"/>
    <property type="evidence" value="ECO:0007669"/>
    <property type="project" value="UniProtKB-SubCell"/>
</dbReference>
<evidence type="ECO:0000259" key="10">
    <source>
        <dbReference type="Pfam" id="PF00712"/>
    </source>
</evidence>
<dbReference type="PANTHER" id="PTHR30478:SF0">
    <property type="entry name" value="BETA SLIDING CLAMP"/>
    <property type="match status" value="1"/>
</dbReference>
<sequence>MKFKVDRNEFLKNLEIVSSIVPVKPVVTIISNIMIDVKKDKLMMFSTDFEISLFSEVECSSSGEGVFILNAKTLVDLIRRLPDGEINFNYQNDRVIIKTKTGEYNIPTLKKEEYVEIIRIEKERVFPVDSLPLKSAIENTIFATSKDTVKIAITGVLFEMNKKSLTMVATDSHRLALNTINEFFEDNISGSIIVPPKSLQIIRDLIDEKDQLYMGFDDKKIMFKIGKIEMWAKLIDGTYPDYKRVIPYDNEKIMIVNKSELLTALNAVNVFVNVNTKLVKFEISKNKLVILAFQNQQGEGKEELQVKYAEDETLNIGFNINYLMEILKRIESENVKFKMKGEMFAVLIENEESKIGEESFYIIMPLRLK</sequence>
<dbReference type="Pfam" id="PF00712">
    <property type="entry name" value="DNA_pol3_beta"/>
    <property type="match status" value="1"/>
</dbReference>
<keyword evidence="7 9" id="KW-0239">DNA-directed DNA polymerase</keyword>
<dbReference type="PIRSF" id="PIRSF000804">
    <property type="entry name" value="DNA_pol_III_b"/>
    <property type="match status" value="1"/>
</dbReference>
<evidence type="ECO:0000259" key="12">
    <source>
        <dbReference type="Pfam" id="PF02768"/>
    </source>
</evidence>
<evidence type="ECO:0000256" key="8">
    <source>
        <dbReference type="ARBA" id="ARBA00023125"/>
    </source>
</evidence>
<evidence type="ECO:0000256" key="1">
    <source>
        <dbReference type="ARBA" id="ARBA00004496"/>
    </source>
</evidence>
<feature type="domain" description="DNA polymerase III beta sliding clamp central" evidence="11">
    <location>
        <begin position="132"/>
        <end position="241"/>
    </location>
</feature>
<dbReference type="InterPro" id="IPR001001">
    <property type="entry name" value="DNA_polIII_beta"/>
</dbReference>